<keyword evidence="1" id="KW-1133">Transmembrane helix</keyword>
<dbReference type="AlphaFoldDB" id="L7KMU6"/>
<accession>L7KMU6</accession>
<proteinExistence type="predicted"/>
<keyword evidence="1" id="KW-0812">Transmembrane</keyword>
<comment type="caution">
    <text evidence="2">The sequence shown here is derived from an EMBL/GenBank/DDBJ whole genome shotgun (WGS) entry which is preliminary data.</text>
</comment>
<evidence type="ECO:0000313" key="2">
    <source>
        <dbReference type="EMBL" id="GAC49831.1"/>
    </source>
</evidence>
<evidence type="ECO:0000256" key="1">
    <source>
        <dbReference type="SAM" id="Phobius"/>
    </source>
</evidence>
<evidence type="ECO:0008006" key="4">
    <source>
        <dbReference type="Google" id="ProtNLM"/>
    </source>
</evidence>
<dbReference type="EMBL" id="BANR01000017">
    <property type="protein sequence ID" value="GAC49831.1"/>
    <property type="molecule type" value="Genomic_DNA"/>
</dbReference>
<dbReference type="Proteomes" id="UP000010988">
    <property type="component" value="Unassembled WGS sequence"/>
</dbReference>
<reference evidence="2 3" key="1">
    <citation type="submission" date="2012-12" db="EMBL/GenBank/DDBJ databases">
        <title>Whole genome shotgun sequence of Gordonia aichiensis NBRC 108223.</title>
        <authorList>
            <person name="Isaki-Nakamura S."/>
            <person name="Hosoyama A."/>
            <person name="Tsuchikane K."/>
            <person name="Ando Y."/>
            <person name="Baba S."/>
            <person name="Ohji S."/>
            <person name="Hamada M."/>
            <person name="Tamura T."/>
            <person name="Yamazoe A."/>
            <person name="Yamazaki S."/>
            <person name="Fujita N."/>
        </authorList>
    </citation>
    <scope>NUCLEOTIDE SEQUENCE [LARGE SCALE GENOMIC DNA]</scope>
    <source>
        <strain evidence="2 3">NBRC 108223</strain>
    </source>
</reference>
<feature type="transmembrane region" description="Helical" evidence="1">
    <location>
        <begin position="212"/>
        <end position="231"/>
    </location>
</feature>
<name>L7KMU6_9ACTN</name>
<dbReference type="InterPro" id="IPR016516">
    <property type="entry name" value="UCP07580"/>
</dbReference>
<evidence type="ECO:0000313" key="3">
    <source>
        <dbReference type="Proteomes" id="UP000010988"/>
    </source>
</evidence>
<sequence length="300" mass="33892">MAQMHTRGVRTREYDEEALAINARPVRFDWAGVPLEYIPGEPYATHFWNVMHLVLPEGERAMADVFAQALALIDDQRLREEVVGFVGQEATHAASHEGFRKYLIVNGVEIGPVMARIEFAVEKIFGDHGITGQRARRAWLCERLGIYAAAEHFTAVVGEWLLDNVAFDEVGVDPTMLDLLRWHGAEELEHRNVAFDAFQYVDGGYFRRARTALIASTGLAALWFSTAAHLYRNDKTITRRRAWPVAFALASRRQMIPGISFLFEQIYLYLRPGFHPSSMGDIDKAVRYLAISPAARAAEL</sequence>
<protein>
    <recommendedName>
        <fullName evidence="4">Metal-dependent hydrolase</fullName>
    </recommendedName>
</protein>
<dbReference type="Pfam" id="PF10118">
    <property type="entry name" value="Metal_hydrol"/>
    <property type="match status" value="1"/>
</dbReference>
<keyword evidence="1" id="KW-0472">Membrane</keyword>
<gene>
    <name evidence="2" type="ORF">GOACH_17_00860</name>
</gene>
<dbReference type="PANTHER" id="PTHR39456:SF1">
    <property type="entry name" value="METAL-DEPENDENT HYDROLASE"/>
    <property type="match status" value="1"/>
</dbReference>
<dbReference type="STRING" id="1220583.GOACH_17_00860"/>
<dbReference type="eggNOG" id="COG3687">
    <property type="taxonomic scope" value="Bacteria"/>
</dbReference>
<dbReference type="PANTHER" id="PTHR39456">
    <property type="entry name" value="METAL-DEPENDENT HYDROLASE"/>
    <property type="match status" value="1"/>
</dbReference>
<keyword evidence="3" id="KW-1185">Reference proteome</keyword>
<organism evidence="2 3">
    <name type="scientific">Gordonia aichiensis NBRC 108223</name>
    <dbReference type="NCBI Taxonomy" id="1220583"/>
    <lineage>
        <taxon>Bacteria</taxon>
        <taxon>Bacillati</taxon>
        <taxon>Actinomycetota</taxon>
        <taxon>Actinomycetes</taxon>
        <taxon>Mycobacteriales</taxon>
        <taxon>Gordoniaceae</taxon>
        <taxon>Gordonia</taxon>
    </lineage>
</organism>
<dbReference type="PIRSF" id="PIRSF007580">
    <property type="entry name" value="UCP07580"/>
    <property type="match status" value="1"/>
</dbReference>